<evidence type="ECO:0000313" key="3">
    <source>
        <dbReference type="Proteomes" id="UP000193498"/>
    </source>
</evidence>
<dbReference type="STRING" id="1314790.A0A1Y1Z8K2"/>
<name>A0A1Y1Z8K2_9FUNG</name>
<dbReference type="EMBL" id="MCFE01000015">
    <property type="protein sequence ID" value="ORY06599.1"/>
    <property type="molecule type" value="Genomic_DNA"/>
</dbReference>
<feature type="non-terminal residue" evidence="2">
    <location>
        <position position="1"/>
    </location>
</feature>
<dbReference type="AlphaFoldDB" id="A0A1Y1Z8K2"/>
<feature type="domain" description="Rad21/Rec8-like protein N-terminal" evidence="1">
    <location>
        <begin position="3"/>
        <end position="56"/>
    </location>
</feature>
<dbReference type="InParanoid" id="A0A1Y1Z8K2"/>
<protein>
    <recommendedName>
        <fullName evidence="1">Rad21/Rec8-like protein N-terminal domain-containing protein</fullName>
    </recommendedName>
</protein>
<evidence type="ECO:0000313" key="2">
    <source>
        <dbReference type="EMBL" id="ORY06599.1"/>
    </source>
</evidence>
<organism evidence="2 3">
    <name type="scientific">Basidiobolus meristosporus CBS 931.73</name>
    <dbReference type="NCBI Taxonomy" id="1314790"/>
    <lineage>
        <taxon>Eukaryota</taxon>
        <taxon>Fungi</taxon>
        <taxon>Fungi incertae sedis</taxon>
        <taxon>Zoopagomycota</taxon>
        <taxon>Entomophthoromycotina</taxon>
        <taxon>Basidiobolomycetes</taxon>
        <taxon>Basidiobolales</taxon>
        <taxon>Basidiobolaceae</taxon>
        <taxon>Basidiobolus</taxon>
    </lineage>
</organism>
<comment type="caution">
    <text evidence="2">The sequence shown here is derived from an EMBL/GenBank/DDBJ whole genome shotgun (WGS) entry which is preliminary data.</text>
</comment>
<reference evidence="2 3" key="1">
    <citation type="submission" date="2016-07" db="EMBL/GenBank/DDBJ databases">
        <title>Pervasive Adenine N6-methylation of Active Genes in Fungi.</title>
        <authorList>
            <consortium name="DOE Joint Genome Institute"/>
            <person name="Mondo S.J."/>
            <person name="Dannebaum R.O."/>
            <person name="Kuo R.C."/>
            <person name="Labutti K."/>
            <person name="Haridas S."/>
            <person name="Kuo A."/>
            <person name="Salamov A."/>
            <person name="Ahrendt S.R."/>
            <person name="Lipzen A."/>
            <person name="Sullivan W."/>
            <person name="Andreopoulos W.B."/>
            <person name="Clum A."/>
            <person name="Lindquist E."/>
            <person name="Daum C."/>
            <person name="Ramamoorthy G.K."/>
            <person name="Gryganskyi A."/>
            <person name="Culley D."/>
            <person name="Magnuson J.K."/>
            <person name="James T.Y."/>
            <person name="O'Malley M.A."/>
            <person name="Stajich J.E."/>
            <person name="Spatafora J.W."/>
            <person name="Visel A."/>
            <person name="Grigoriev I.V."/>
        </authorList>
    </citation>
    <scope>NUCLEOTIDE SEQUENCE [LARGE SCALE GENOMIC DNA]</scope>
    <source>
        <strain evidence="2 3">CBS 931.73</strain>
    </source>
</reference>
<dbReference type="OrthoDB" id="10071381at2759"/>
<dbReference type="Pfam" id="PF04825">
    <property type="entry name" value="Rad21_Rec8_N"/>
    <property type="match status" value="1"/>
</dbReference>
<feature type="non-terminal residue" evidence="2">
    <location>
        <position position="63"/>
    </location>
</feature>
<dbReference type="Proteomes" id="UP000193498">
    <property type="component" value="Unassembled WGS sequence"/>
</dbReference>
<evidence type="ECO:0000259" key="1">
    <source>
        <dbReference type="Pfam" id="PF04825"/>
    </source>
</evidence>
<dbReference type="InterPro" id="IPR006910">
    <property type="entry name" value="Rad21_Rec8_N"/>
</dbReference>
<sequence>FLASPPEPLALRLSSNLMVGISRVYNQQYDMYYTEVNNLWQNIRNHLMALESENVTMAIPEAR</sequence>
<accession>A0A1Y1Z8K2</accession>
<keyword evidence="3" id="KW-1185">Reference proteome</keyword>
<gene>
    <name evidence="2" type="ORF">K493DRAFT_146887</name>
</gene>
<proteinExistence type="predicted"/>